<dbReference type="InterPro" id="IPR002478">
    <property type="entry name" value="PUA"/>
</dbReference>
<evidence type="ECO:0000313" key="10">
    <source>
        <dbReference type="Proteomes" id="UP000239549"/>
    </source>
</evidence>
<comment type="similarity">
    <text evidence="2 5">Belongs to the pseudouridine synthase TruB family. Type 1 subfamily.</text>
</comment>
<evidence type="ECO:0000259" key="8">
    <source>
        <dbReference type="Pfam" id="PF16198"/>
    </source>
</evidence>
<protein>
    <recommendedName>
        <fullName evidence="5">tRNA pseudouridine synthase B</fullName>
        <ecNumber evidence="5">5.4.99.25</ecNumber>
    </recommendedName>
    <alternativeName>
        <fullName evidence="5">tRNA pseudouridine(55) synthase</fullName>
        <shortName evidence="5">Psi55 synthase</shortName>
    </alternativeName>
    <alternativeName>
        <fullName evidence="5">tRNA pseudouridylate synthase</fullName>
    </alternativeName>
    <alternativeName>
        <fullName evidence="5">tRNA-uridine isomerase</fullName>
    </alternativeName>
</protein>
<dbReference type="SUPFAM" id="SSF55120">
    <property type="entry name" value="Pseudouridine synthase"/>
    <property type="match status" value="1"/>
</dbReference>
<dbReference type="InterPro" id="IPR032819">
    <property type="entry name" value="TruB_C"/>
</dbReference>
<name>A0A2L2X970_9FIRM</name>
<dbReference type="GO" id="GO:1990481">
    <property type="term" value="P:mRNA pseudouridine synthesis"/>
    <property type="evidence" value="ECO:0007669"/>
    <property type="project" value="TreeGrafter"/>
</dbReference>
<feature type="domain" description="Pseudouridine synthase II N-terminal" evidence="7">
    <location>
        <begin position="30"/>
        <end position="181"/>
    </location>
</feature>
<dbReference type="CDD" id="cd02573">
    <property type="entry name" value="PseudoU_synth_EcTruB"/>
    <property type="match status" value="1"/>
</dbReference>
<dbReference type="NCBIfam" id="TIGR00431">
    <property type="entry name" value="TruB"/>
    <property type="match status" value="1"/>
</dbReference>
<evidence type="ECO:0000256" key="4">
    <source>
        <dbReference type="ARBA" id="ARBA00023235"/>
    </source>
</evidence>
<keyword evidence="3 5" id="KW-0819">tRNA processing</keyword>
<keyword evidence="4 5" id="KW-0413">Isomerase</keyword>
<dbReference type="Proteomes" id="UP000239549">
    <property type="component" value="Unassembled WGS sequence"/>
</dbReference>
<evidence type="ECO:0000256" key="1">
    <source>
        <dbReference type="ARBA" id="ARBA00000385"/>
    </source>
</evidence>
<dbReference type="PANTHER" id="PTHR13767">
    <property type="entry name" value="TRNA-PSEUDOURIDINE SYNTHASE"/>
    <property type="match status" value="1"/>
</dbReference>
<dbReference type="EC" id="5.4.99.25" evidence="5"/>
<dbReference type="Pfam" id="PF16198">
    <property type="entry name" value="TruB_C_2"/>
    <property type="match status" value="1"/>
</dbReference>
<evidence type="ECO:0000259" key="6">
    <source>
        <dbReference type="Pfam" id="PF01472"/>
    </source>
</evidence>
<dbReference type="Pfam" id="PF01472">
    <property type="entry name" value="PUA"/>
    <property type="match status" value="1"/>
</dbReference>
<dbReference type="CDD" id="cd07953">
    <property type="entry name" value="PUA"/>
    <property type="match status" value="1"/>
</dbReference>
<dbReference type="SUPFAM" id="SSF88697">
    <property type="entry name" value="PUA domain-like"/>
    <property type="match status" value="1"/>
</dbReference>
<evidence type="ECO:0000313" key="9">
    <source>
        <dbReference type="EMBL" id="GBF32678.1"/>
    </source>
</evidence>
<dbReference type="PANTHER" id="PTHR13767:SF2">
    <property type="entry name" value="PSEUDOURIDYLATE SYNTHASE TRUB1"/>
    <property type="match status" value="1"/>
</dbReference>
<dbReference type="Pfam" id="PF01509">
    <property type="entry name" value="TruB_N"/>
    <property type="match status" value="1"/>
</dbReference>
<comment type="function">
    <text evidence="5">Responsible for synthesis of pseudouridine from uracil-55 in the psi GC loop of transfer RNAs.</text>
</comment>
<feature type="active site" description="Nucleophile" evidence="5">
    <location>
        <position position="45"/>
    </location>
</feature>
<comment type="catalytic activity">
    <reaction evidence="1 5">
        <text>uridine(55) in tRNA = pseudouridine(55) in tRNA</text>
        <dbReference type="Rhea" id="RHEA:42532"/>
        <dbReference type="Rhea" id="RHEA-COMP:10101"/>
        <dbReference type="Rhea" id="RHEA-COMP:10102"/>
        <dbReference type="ChEBI" id="CHEBI:65314"/>
        <dbReference type="ChEBI" id="CHEBI:65315"/>
        <dbReference type="EC" id="5.4.99.25"/>
    </reaction>
</comment>
<dbReference type="InterPro" id="IPR014780">
    <property type="entry name" value="tRNA_psdUridine_synth_TruB"/>
</dbReference>
<accession>A0A2L2X970</accession>
<dbReference type="Gene3D" id="2.30.130.10">
    <property type="entry name" value="PUA domain"/>
    <property type="match status" value="1"/>
</dbReference>
<evidence type="ECO:0000256" key="2">
    <source>
        <dbReference type="ARBA" id="ARBA00005642"/>
    </source>
</evidence>
<dbReference type="GO" id="GO:0003723">
    <property type="term" value="F:RNA binding"/>
    <property type="evidence" value="ECO:0007669"/>
    <property type="project" value="InterPro"/>
</dbReference>
<evidence type="ECO:0000259" key="7">
    <source>
        <dbReference type="Pfam" id="PF01509"/>
    </source>
</evidence>
<dbReference type="PROSITE" id="PS50890">
    <property type="entry name" value="PUA"/>
    <property type="match status" value="1"/>
</dbReference>
<dbReference type="Gene3D" id="3.30.2350.10">
    <property type="entry name" value="Pseudouridine synthase"/>
    <property type="match status" value="1"/>
</dbReference>
<organism evidence="9 10">
    <name type="scientific">Desulfocucumis palustris</name>
    <dbReference type="NCBI Taxonomy" id="1898651"/>
    <lineage>
        <taxon>Bacteria</taxon>
        <taxon>Bacillati</taxon>
        <taxon>Bacillota</taxon>
        <taxon>Clostridia</taxon>
        <taxon>Eubacteriales</taxon>
        <taxon>Desulfocucumaceae</taxon>
        <taxon>Desulfocucumis</taxon>
    </lineage>
</organism>
<proteinExistence type="inferred from homology"/>
<keyword evidence="10" id="KW-1185">Reference proteome</keyword>
<dbReference type="GO" id="GO:0160148">
    <property type="term" value="F:tRNA pseudouridine(55) synthase activity"/>
    <property type="evidence" value="ECO:0007669"/>
    <property type="project" value="UniProtKB-EC"/>
</dbReference>
<dbReference type="EMBL" id="BFAV01000045">
    <property type="protein sequence ID" value="GBF32678.1"/>
    <property type="molecule type" value="Genomic_DNA"/>
</dbReference>
<feature type="domain" description="PUA" evidence="6">
    <location>
        <begin position="245"/>
        <end position="297"/>
    </location>
</feature>
<dbReference type="InterPro" id="IPR002501">
    <property type="entry name" value="PsdUridine_synth_N"/>
</dbReference>
<dbReference type="InterPro" id="IPR036974">
    <property type="entry name" value="PUA_sf"/>
</dbReference>
<evidence type="ECO:0000256" key="5">
    <source>
        <dbReference type="HAMAP-Rule" id="MF_01080"/>
    </source>
</evidence>
<gene>
    <name evidence="5" type="primary">truB</name>
    <name evidence="9" type="ORF">DCCM_0874</name>
</gene>
<evidence type="ECO:0000256" key="3">
    <source>
        <dbReference type="ARBA" id="ARBA00022694"/>
    </source>
</evidence>
<dbReference type="InterPro" id="IPR015947">
    <property type="entry name" value="PUA-like_sf"/>
</dbReference>
<reference evidence="10" key="1">
    <citation type="submission" date="2018-02" db="EMBL/GenBank/DDBJ databases">
        <title>Genome sequence of Desulfocucumis palustris strain NAW-5.</title>
        <authorList>
            <person name="Watanabe M."/>
            <person name="Kojima H."/>
            <person name="Fukui M."/>
        </authorList>
    </citation>
    <scope>NUCLEOTIDE SEQUENCE [LARGE SCALE GENOMIC DNA]</scope>
    <source>
        <strain evidence="10">NAW-5</strain>
    </source>
</reference>
<dbReference type="GO" id="GO:0031119">
    <property type="term" value="P:tRNA pseudouridine synthesis"/>
    <property type="evidence" value="ECO:0007669"/>
    <property type="project" value="UniProtKB-UniRule"/>
</dbReference>
<sequence length="311" mass="33518">MKECPQFMDGLINILKPPGMTSHDVVYFLRRLTGVKKVGHTGTLDPAAAGVLLLCLGRATRVIEFLSGRKEYRAEIAFGAKTSTGDSFGEIVYTRSTGELTPDGFKRVIPYFTGEIEQIPPMTSAVRHKGVKLYELARRGLEVEREPRRVTIYSIKLVKWDLGAGKNTAIFDVSCSAGTYIRTLCTDIGDRLGCGAHMSFLLRTGAGSFTIDNSYTLEELIDMSHAGDIHKAVINMDELLAGMPAVMVRDSAAAAVKSGAKLYAPGVESAPGELAPGQMVRLKSSAGLLAVAAADYTEGRLIFKPVKVLGE</sequence>
<comment type="caution">
    <text evidence="9">The sequence shown here is derived from an EMBL/GenBank/DDBJ whole genome shotgun (WGS) entry which is preliminary data.</text>
</comment>
<dbReference type="InterPro" id="IPR020103">
    <property type="entry name" value="PsdUridine_synth_cat_dom_sf"/>
</dbReference>
<feature type="domain" description="tRNA pseudouridylate synthase B C-terminal" evidence="8">
    <location>
        <begin position="182"/>
        <end position="239"/>
    </location>
</feature>
<dbReference type="AlphaFoldDB" id="A0A2L2X970"/>
<dbReference type="HAMAP" id="MF_01080">
    <property type="entry name" value="TruB_bact"/>
    <property type="match status" value="1"/>
</dbReference>